<dbReference type="OrthoDB" id="9154310at2"/>
<sequence length="190" mass="20222">MLFTARYPAAASVIRYSTLSLAAAALLSACSPALDWRDVRPKDINILLTYPCKTEQIAQDVVLAGQKVNMSMTGCVADKMTFALAHAQLPDPALAAKALGQLHQAAIGNVHGKVTHSAPDIPKNATPGLPDSLDLRIDGQTPDGKPVRERVLLFSQGNSVYQITAFAPTPDFKDEAAQTFVESVNLSPTP</sequence>
<evidence type="ECO:0008006" key="4">
    <source>
        <dbReference type="Google" id="ProtNLM"/>
    </source>
</evidence>
<evidence type="ECO:0000256" key="1">
    <source>
        <dbReference type="SAM" id="SignalP"/>
    </source>
</evidence>
<reference evidence="3" key="1">
    <citation type="submission" date="2015-08" db="EMBL/GenBank/DDBJ databases">
        <authorList>
            <person name="Varghese N."/>
        </authorList>
    </citation>
    <scope>NUCLEOTIDE SEQUENCE [LARGE SCALE GENOMIC DNA]</scope>
    <source>
        <strain evidence="3">DSM 18181</strain>
    </source>
</reference>
<evidence type="ECO:0000313" key="3">
    <source>
        <dbReference type="Proteomes" id="UP000183649"/>
    </source>
</evidence>
<accession>A0A0K6HVE6</accession>
<dbReference type="EMBL" id="CYHF01000002">
    <property type="protein sequence ID" value="CUA94811.1"/>
    <property type="molecule type" value="Genomic_DNA"/>
</dbReference>
<dbReference type="RefSeq" id="WP_055449684.1">
    <property type="nucleotide sequence ID" value="NZ_CYHF01000002.1"/>
</dbReference>
<gene>
    <name evidence="2" type="ORF">Ga0061069_102226</name>
</gene>
<name>A0A0K6HVE6_9BURK</name>
<proteinExistence type="predicted"/>
<organism evidence="2 3">
    <name type="scientific">Thiomonas bhubaneswarensis</name>
    <dbReference type="NCBI Taxonomy" id="339866"/>
    <lineage>
        <taxon>Bacteria</taxon>
        <taxon>Pseudomonadati</taxon>
        <taxon>Pseudomonadota</taxon>
        <taxon>Betaproteobacteria</taxon>
        <taxon>Burkholderiales</taxon>
        <taxon>Thiomonas</taxon>
    </lineage>
</organism>
<dbReference type="STRING" id="339866.GCA_001418255_00750"/>
<feature type="signal peptide" evidence="1">
    <location>
        <begin position="1"/>
        <end position="22"/>
    </location>
</feature>
<keyword evidence="3" id="KW-1185">Reference proteome</keyword>
<dbReference type="Proteomes" id="UP000183649">
    <property type="component" value="Unassembled WGS sequence"/>
</dbReference>
<protein>
    <recommendedName>
        <fullName evidence="4">Transmembrane protein</fullName>
    </recommendedName>
</protein>
<feature type="chain" id="PRO_5005504554" description="Transmembrane protein" evidence="1">
    <location>
        <begin position="23"/>
        <end position="190"/>
    </location>
</feature>
<evidence type="ECO:0000313" key="2">
    <source>
        <dbReference type="EMBL" id="CUA94811.1"/>
    </source>
</evidence>
<keyword evidence="1" id="KW-0732">Signal</keyword>
<dbReference type="AlphaFoldDB" id="A0A0K6HVE6"/>
<dbReference type="PROSITE" id="PS51257">
    <property type="entry name" value="PROKAR_LIPOPROTEIN"/>
    <property type="match status" value="1"/>
</dbReference>